<dbReference type="InterPro" id="IPR000524">
    <property type="entry name" value="Tscrpt_reg_HTH_GntR"/>
</dbReference>
<dbReference type="SUPFAM" id="SSF46785">
    <property type="entry name" value="Winged helix' DNA-binding domain"/>
    <property type="match status" value="1"/>
</dbReference>
<reference evidence="5 6" key="1">
    <citation type="submission" date="2018-10" db="EMBL/GenBank/DDBJ databases">
        <title>Phylogenomics of Brevibacillus.</title>
        <authorList>
            <person name="Dunlap C."/>
        </authorList>
    </citation>
    <scope>NUCLEOTIDE SEQUENCE [LARGE SCALE GENOMIC DNA]</scope>
    <source>
        <strain evidence="5 6">JCM 15774</strain>
    </source>
</reference>
<keyword evidence="2" id="KW-0238">DNA-binding</keyword>
<evidence type="ECO:0000313" key="6">
    <source>
        <dbReference type="Proteomes" id="UP000269573"/>
    </source>
</evidence>
<dbReference type="Pfam" id="PF00392">
    <property type="entry name" value="GntR"/>
    <property type="match status" value="1"/>
</dbReference>
<evidence type="ECO:0000259" key="4">
    <source>
        <dbReference type="PROSITE" id="PS50949"/>
    </source>
</evidence>
<comment type="caution">
    <text evidence="5">The sequence shown here is derived from an EMBL/GenBank/DDBJ whole genome shotgun (WGS) entry which is preliminary data.</text>
</comment>
<dbReference type="EMBL" id="RHHU01000010">
    <property type="protein sequence ID" value="RNB83993.1"/>
    <property type="molecule type" value="Genomic_DNA"/>
</dbReference>
<dbReference type="PANTHER" id="PTHR44846">
    <property type="entry name" value="MANNOSYL-D-GLYCERATE TRANSPORT/METABOLISM SYSTEM REPRESSOR MNGR-RELATED"/>
    <property type="match status" value="1"/>
</dbReference>
<keyword evidence="6" id="KW-1185">Reference proteome</keyword>
<dbReference type="AlphaFoldDB" id="A0A3M8D806"/>
<dbReference type="GO" id="GO:0003700">
    <property type="term" value="F:DNA-binding transcription factor activity"/>
    <property type="evidence" value="ECO:0007669"/>
    <property type="project" value="InterPro"/>
</dbReference>
<dbReference type="SMART" id="SM00866">
    <property type="entry name" value="UTRA"/>
    <property type="match status" value="1"/>
</dbReference>
<dbReference type="CDD" id="cd07377">
    <property type="entry name" value="WHTH_GntR"/>
    <property type="match status" value="1"/>
</dbReference>
<evidence type="ECO:0000256" key="2">
    <source>
        <dbReference type="ARBA" id="ARBA00023125"/>
    </source>
</evidence>
<dbReference type="PROSITE" id="PS50949">
    <property type="entry name" value="HTH_GNTR"/>
    <property type="match status" value="1"/>
</dbReference>
<proteinExistence type="predicted"/>
<dbReference type="PRINTS" id="PR00035">
    <property type="entry name" value="HTHGNTR"/>
</dbReference>
<dbReference type="SUPFAM" id="SSF64288">
    <property type="entry name" value="Chorismate lyase-like"/>
    <property type="match status" value="1"/>
</dbReference>
<name>A0A3M8D806_9BACL</name>
<dbReference type="GO" id="GO:0045892">
    <property type="term" value="P:negative regulation of DNA-templated transcription"/>
    <property type="evidence" value="ECO:0007669"/>
    <property type="project" value="TreeGrafter"/>
</dbReference>
<evidence type="ECO:0000313" key="5">
    <source>
        <dbReference type="EMBL" id="RNB83993.1"/>
    </source>
</evidence>
<dbReference type="Gene3D" id="3.40.1410.10">
    <property type="entry name" value="Chorismate lyase-like"/>
    <property type="match status" value="1"/>
</dbReference>
<sequence>MVEEMEMIDHLIADIHAGKYKPSDKLPSENELADQYKVPRMTARKVYNRLQELGYVYSRQGMGSYVKDRLQQIPLVLTGNTSFSRKMIELGYNYESRNIYCEEVEDHSLFTQTLGVDEKDSVFKIGRLRLVDQKPIALHTSFVAESVFPDIRTEGSRITSMYDFYQEKGFTERAYEKTILSVMVPTKYERELLECAGLVPLLVLESGCRDLVAGKMLECTRTLYRSDCFTYVL</sequence>
<organism evidence="5 6">
    <name type="scientific">Brevibacillus nitrificans</name>
    <dbReference type="NCBI Taxonomy" id="651560"/>
    <lineage>
        <taxon>Bacteria</taxon>
        <taxon>Bacillati</taxon>
        <taxon>Bacillota</taxon>
        <taxon>Bacilli</taxon>
        <taxon>Bacillales</taxon>
        <taxon>Paenibacillaceae</taxon>
        <taxon>Brevibacillus</taxon>
    </lineage>
</organism>
<dbReference type="PANTHER" id="PTHR44846:SF1">
    <property type="entry name" value="MANNOSYL-D-GLYCERATE TRANSPORT_METABOLISM SYSTEM REPRESSOR MNGR-RELATED"/>
    <property type="match status" value="1"/>
</dbReference>
<dbReference type="InterPro" id="IPR036388">
    <property type="entry name" value="WH-like_DNA-bd_sf"/>
</dbReference>
<evidence type="ECO:0000256" key="1">
    <source>
        <dbReference type="ARBA" id="ARBA00023015"/>
    </source>
</evidence>
<dbReference type="InterPro" id="IPR050679">
    <property type="entry name" value="Bact_HTH_transcr_reg"/>
</dbReference>
<gene>
    <name evidence="5" type="ORF">EDM59_15900</name>
</gene>
<dbReference type="SMART" id="SM00345">
    <property type="entry name" value="HTH_GNTR"/>
    <property type="match status" value="1"/>
</dbReference>
<dbReference type="Proteomes" id="UP000269573">
    <property type="component" value="Unassembled WGS sequence"/>
</dbReference>
<keyword evidence="1" id="KW-0805">Transcription regulation</keyword>
<protein>
    <submittedName>
        <fullName evidence="5">GntR family transcriptional regulator</fullName>
    </submittedName>
</protein>
<feature type="domain" description="HTH gntR-type" evidence="4">
    <location>
        <begin position="1"/>
        <end position="69"/>
    </location>
</feature>
<dbReference type="InterPro" id="IPR011663">
    <property type="entry name" value="UTRA"/>
</dbReference>
<dbReference type="Gene3D" id="1.10.10.10">
    <property type="entry name" value="Winged helix-like DNA-binding domain superfamily/Winged helix DNA-binding domain"/>
    <property type="match status" value="1"/>
</dbReference>
<dbReference type="GO" id="GO:0003677">
    <property type="term" value="F:DNA binding"/>
    <property type="evidence" value="ECO:0007669"/>
    <property type="project" value="UniProtKB-KW"/>
</dbReference>
<dbReference type="Pfam" id="PF07702">
    <property type="entry name" value="UTRA"/>
    <property type="match status" value="1"/>
</dbReference>
<accession>A0A3M8D806</accession>
<evidence type="ECO:0000256" key="3">
    <source>
        <dbReference type="ARBA" id="ARBA00023163"/>
    </source>
</evidence>
<dbReference type="InterPro" id="IPR036390">
    <property type="entry name" value="WH_DNA-bd_sf"/>
</dbReference>
<dbReference type="InterPro" id="IPR028978">
    <property type="entry name" value="Chorismate_lyase_/UTRA_dom_sf"/>
</dbReference>
<keyword evidence="3" id="KW-0804">Transcription</keyword>